<protein>
    <submittedName>
        <fullName evidence="2">PIR Superfamily Protein</fullName>
    </submittedName>
</protein>
<evidence type="ECO:0000313" key="3">
    <source>
        <dbReference type="Proteomes" id="UP000078560"/>
    </source>
</evidence>
<gene>
    <name evidence="2" type="ORF">POVCU2_0013250</name>
</gene>
<keyword evidence="1" id="KW-0812">Transmembrane</keyword>
<name>A0A1A8VNN6_PLAOA</name>
<keyword evidence="1" id="KW-0472">Membrane</keyword>
<reference evidence="3" key="1">
    <citation type="submission" date="2016-05" db="EMBL/GenBank/DDBJ databases">
        <authorList>
            <person name="Naeem Raeece"/>
        </authorList>
    </citation>
    <scope>NUCLEOTIDE SEQUENCE [LARGE SCALE GENOMIC DNA]</scope>
</reference>
<feature type="transmembrane region" description="Helical" evidence="1">
    <location>
        <begin position="268"/>
        <end position="286"/>
    </location>
</feature>
<dbReference type="InterPro" id="IPR008780">
    <property type="entry name" value="Plasmodium_Vir"/>
</dbReference>
<keyword evidence="1" id="KW-1133">Transmembrane helix</keyword>
<evidence type="ECO:0000313" key="2">
    <source>
        <dbReference type="EMBL" id="SBS81996.1"/>
    </source>
</evidence>
<accession>A0A1A8VNN6</accession>
<proteinExistence type="predicted"/>
<organism evidence="2 3">
    <name type="scientific">Plasmodium ovale curtisi</name>
    <dbReference type="NCBI Taxonomy" id="864141"/>
    <lineage>
        <taxon>Eukaryota</taxon>
        <taxon>Sar</taxon>
        <taxon>Alveolata</taxon>
        <taxon>Apicomplexa</taxon>
        <taxon>Aconoidasida</taxon>
        <taxon>Haemosporida</taxon>
        <taxon>Plasmodiidae</taxon>
        <taxon>Plasmodium</taxon>
        <taxon>Plasmodium (Plasmodium)</taxon>
    </lineage>
</organism>
<dbReference type="EMBL" id="FLQU01000196">
    <property type="protein sequence ID" value="SBS81996.1"/>
    <property type="molecule type" value="Genomic_DNA"/>
</dbReference>
<sequence length="344" mass="40633">MNSLNSKTSDIFYNKLDKWFIQHGDKDKCNDLDRELKYHDGVYEFCFSLIGNLKKFDELPSLHSFDKYRCRYFNIWIYEKLKKLFPNIKDPKYTTMQTKIISFWNSYKQDKECNWDFPSYIINNNQYDKMKDLYDYALNYEMLKLDIENNNYPCTHEISNYIEKSIQLYNEIKRECAVTVEHKKYCAALNEIKDIYGNEQLTKLKCSKVLSSEEATTQVEEILERRLDGVQFREVDTHYGIQATDEHSRDTGLVNQQVTTSFSDSTDAMTVVLPLVGILLTFFVLYKFTPIASRLRSLLLKRKVIEGKMNENSPHELLENIFDSVETNVPRDHHTVGYHPVLNV</sequence>
<dbReference type="VEuPathDB" id="PlasmoDB:PocGH01_00220100"/>
<dbReference type="AlphaFoldDB" id="A0A1A8VNN6"/>
<dbReference type="Pfam" id="PF05795">
    <property type="entry name" value="Plasmodium_Vir"/>
    <property type="match status" value="1"/>
</dbReference>
<evidence type="ECO:0000256" key="1">
    <source>
        <dbReference type="SAM" id="Phobius"/>
    </source>
</evidence>
<dbReference type="Proteomes" id="UP000078560">
    <property type="component" value="Unassembled WGS sequence"/>
</dbReference>